<reference evidence="1 2" key="1">
    <citation type="journal article" date="2014" name="Int. J. Syst. Evol. Microbiol.">
        <title>Complete genome sequence of Corynebacterium casei LMG S-19264T (=DSM 44701T), isolated from a smear-ripened cheese.</title>
        <authorList>
            <consortium name="US DOE Joint Genome Institute (JGI-PGF)"/>
            <person name="Walter F."/>
            <person name="Albersmeier A."/>
            <person name="Kalinowski J."/>
            <person name="Ruckert C."/>
        </authorList>
    </citation>
    <scope>NUCLEOTIDE SEQUENCE [LARGE SCALE GENOMIC DNA]</scope>
    <source>
        <strain evidence="1 2">CGMCC 1.15286</strain>
    </source>
</reference>
<comment type="caution">
    <text evidence="1">The sequence shown here is derived from an EMBL/GenBank/DDBJ whole genome shotgun (WGS) entry which is preliminary data.</text>
</comment>
<dbReference type="Proteomes" id="UP000600247">
    <property type="component" value="Unassembled WGS sequence"/>
</dbReference>
<dbReference type="EMBL" id="BMHY01000011">
    <property type="protein sequence ID" value="GGG82867.1"/>
    <property type="molecule type" value="Genomic_DNA"/>
</dbReference>
<dbReference type="RefSeq" id="WP_229692335.1">
    <property type="nucleotide sequence ID" value="NZ_BMHY01000011.1"/>
</dbReference>
<gene>
    <name evidence="1" type="ORF">GCM10010918_45480</name>
</gene>
<protein>
    <submittedName>
        <fullName evidence="1">Uncharacterized protein</fullName>
    </submittedName>
</protein>
<sequence length="202" mass="24079">MIPVMDRTAALEDLLVNHLAGEWQQDFVTINERYMADKDRIDRTLTAAFETACLHAAQLQLQGRKRDIQYIHFSYLRTSFMEQRAEYRIDLYDADWYMDKEECCSLWQADFLFNPVFERQRELEKQRVNYARKINPMDIEHIIHQEAMKYHLLAIEYIRDRVPALIESEGYAAMRKSEDLTILAGEYRDQHELLYPDSGSDE</sequence>
<evidence type="ECO:0000313" key="2">
    <source>
        <dbReference type="Proteomes" id="UP000600247"/>
    </source>
</evidence>
<name>A0A917HLE5_9BACL</name>
<organism evidence="1 2">
    <name type="scientific">Paenibacillus radicis</name>
    <name type="common">ex Gao et al. 2016</name>
    <dbReference type="NCBI Taxonomy" id="1737354"/>
    <lineage>
        <taxon>Bacteria</taxon>
        <taxon>Bacillati</taxon>
        <taxon>Bacillota</taxon>
        <taxon>Bacilli</taxon>
        <taxon>Bacillales</taxon>
        <taxon>Paenibacillaceae</taxon>
        <taxon>Paenibacillus</taxon>
    </lineage>
</organism>
<keyword evidence="2" id="KW-1185">Reference proteome</keyword>
<dbReference type="AlphaFoldDB" id="A0A917HLE5"/>
<proteinExistence type="predicted"/>
<accession>A0A917HLE5</accession>
<evidence type="ECO:0000313" key="1">
    <source>
        <dbReference type="EMBL" id="GGG82867.1"/>
    </source>
</evidence>